<dbReference type="InterPro" id="IPR046335">
    <property type="entry name" value="LacI/GalR-like_sensor"/>
</dbReference>
<evidence type="ECO:0000259" key="5">
    <source>
        <dbReference type="PROSITE" id="PS50943"/>
    </source>
</evidence>
<keyword evidence="2 6" id="KW-0238">DNA-binding</keyword>
<dbReference type="CDD" id="cd01392">
    <property type="entry name" value="HTH_LacI"/>
    <property type="match status" value="1"/>
</dbReference>
<dbReference type="InterPro" id="IPR001387">
    <property type="entry name" value="Cro/C1-type_HTH"/>
</dbReference>
<accession>A0ABZ3CAG9</accession>
<feature type="domain" description="HTH cro/C1-type" evidence="5">
    <location>
        <begin position="19"/>
        <end position="50"/>
    </location>
</feature>
<organism evidence="6 7">
    <name type="scientific">Propioniciclava soli</name>
    <dbReference type="NCBI Taxonomy" id="2775081"/>
    <lineage>
        <taxon>Bacteria</taxon>
        <taxon>Bacillati</taxon>
        <taxon>Actinomycetota</taxon>
        <taxon>Actinomycetes</taxon>
        <taxon>Propionibacteriales</taxon>
        <taxon>Propionibacteriaceae</taxon>
        <taxon>Propioniciclava</taxon>
    </lineage>
</organism>
<proteinExistence type="predicted"/>
<dbReference type="Proteomes" id="UP001434337">
    <property type="component" value="Chromosome"/>
</dbReference>
<keyword evidence="1" id="KW-0805">Transcription regulation</keyword>
<dbReference type="SUPFAM" id="SSF47413">
    <property type="entry name" value="lambda repressor-like DNA-binding domains"/>
    <property type="match status" value="1"/>
</dbReference>
<dbReference type="Pfam" id="PF13377">
    <property type="entry name" value="Peripla_BP_3"/>
    <property type="match status" value="1"/>
</dbReference>
<evidence type="ECO:0000256" key="3">
    <source>
        <dbReference type="ARBA" id="ARBA00023163"/>
    </source>
</evidence>
<gene>
    <name evidence="6" type="ORF">PCC79_00650</name>
</gene>
<dbReference type="InterPro" id="IPR028082">
    <property type="entry name" value="Peripla_BP_I"/>
</dbReference>
<dbReference type="InterPro" id="IPR010982">
    <property type="entry name" value="Lambda_DNA-bd_dom_sf"/>
</dbReference>
<dbReference type="SMART" id="SM00354">
    <property type="entry name" value="HTH_LACI"/>
    <property type="match status" value="1"/>
</dbReference>
<dbReference type="SUPFAM" id="SSF53822">
    <property type="entry name" value="Periplasmic binding protein-like I"/>
    <property type="match status" value="1"/>
</dbReference>
<dbReference type="Pfam" id="PF00356">
    <property type="entry name" value="LacI"/>
    <property type="match status" value="1"/>
</dbReference>
<keyword evidence="7" id="KW-1185">Reference proteome</keyword>
<sequence length="344" mass="35863">MTEPSPRGGQAPTAGAAPTLQDVARLAGVSRATVSRVVNGGSLVSPETAETVNAAVRELGYQPNHAARMLVTRRSGVVAVLVPETDLRVFSDPYFAATYHGVISSFSGHEAQVVLAMSKPGEPAERLVEYLTSGRIDGAVVASHHGSDLPRALAGVSQPVVFIGDPGVPGLAYADLDNTRGAVLATQRLIQSGRRRLATVTGSLDMVAGQHRRAGFTRACAEAGITPVAIIPGSFTEASGREAARSVLSARHDIDGLFVASDLMAAGVMAELQHAGVRVPEDIAIVGFDDSEMARRVRPALTTVRGHAHEVAQEAGRMLRELLSGSTLPAPVILAPDLVLRDSA</sequence>
<feature type="domain" description="HTH lacI-type" evidence="4">
    <location>
        <begin position="18"/>
        <end position="72"/>
    </location>
</feature>
<name>A0ABZ3CAG9_9ACTN</name>
<dbReference type="PROSITE" id="PS50932">
    <property type="entry name" value="HTH_LACI_2"/>
    <property type="match status" value="1"/>
</dbReference>
<evidence type="ECO:0000259" key="4">
    <source>
        <dbReference type="PROSITE" id="PS50932"/>
    </source>
</evidence>
<dbReference type="PROSITE" id="PS00356">
    <property type="entry name" value="HTH_LACI_1"/>
    <property type="match status" value="1"/>
</dbReference>
<dbReference type="PROSITE" id="PS50943">
    <property type="entry name" value="HTH_CROC1"/>
    <property type="match status" value="1"/>
</dbReference>
<dbReference type="Gene3D" id="3.40.50.2300">
    <property type="match status" value="2"/>
</dbReference>
<evidence type="ECO:0000256" key="1">
    <source>
        <dbReference type="ARBA" id="ARBA00023015"/>
    </source>
</evidence>
<dbReference type="InterPro" id="IPR000843">
    <property type="entry name" value="HTH_LacI"/>
</dbReference>
<reference evidence="6 7" key="1">
    <citation type="journal article" date="2023" name="Environ Microbiome">
        <title>A coral-associated actinobacterium mitigates coral bleaching under heat stress.</title>
        <authorList>
            <person name="Li J."/>
            <person name="Zou Y."/>
            <person name="Li Q."/>
            <person name="Zhang J."/>
            <person name="Bourne D.G."/>
            <person name="Lyu Y."/>
            <person name="Liu C."/>
            <person name="Zhang S."/>
        </authorList>
    </citation>
    <scope>NUCLEOTIDE SEQUENCE [LARGE SCALE GENOMIC DNA]</scope>
    <source>
        <strain evidence="6 7">SCSIO 13291</strain>
    </source>
</reference>
<dbReference type="GO" id="GO:0003677">
    <property type="term" value="F:DNA binding"/>
    <property type="evidence" value="ECO:0007669"/>
    <property type="project" value="UniProtKB-KW"/>
</dbReference>
<dbReference type="PRINTS" id="PR00036">
    <property type="entry name" value="HTHLACI"/>
</dbReference>
<dbReference type="EMBL" id="CP115965">
    <property type="protein sequence ID" value="WZW98750.1"/>
    <property type="molecule type" value="Genomic_DNA"/>
</dbReference>
<evidence type="ECO:0000313" key="7">
    <source>
        <dbReference type="Proteomes" id="UP001434337"/>
    </source>
</evidence>
<dbReference type="PANTHER" id="PTHR30146">
    <property type="entry name" value="LACI-RELATED TRANSCRIPTIONAL REPRESSOR"/>
    <property type="match status" value="1"/>
</dbReference>
<evidence type="ECO:0000313" key="6">
    <source>
        <dbReference type="EMBL" id="WZW98750.1"/>
    </source>
</evidence>
<keyword evidence="3" id="KW-0804">Transcription</keyword>
<dbReference type="CDD" id="cd06267">
    <property type="entry name" value="PBP1_LacI_sugar_binding-like"/>
    <property type="match status" value="1"/>
</dbReference>
<dbReference type="PANTHER" id="PTHR30146:SF109">
    <property type="entry name" value="HTH-TYPE TRANSCRIPTIONAL REGULATOR GALS"/>
    <property type="match status" value="1"/>
</dbReference>
<evidence type="ECO:0000256" key="2">
    <source>
        <dbReference type="ARBA" id="ARBA00023125"/>
    </source>
</evidence>
<dbReference type="RefSeq" id="WP_232549348.1">
    <property type="nucleotide sequence ID" value="NZ_CP115965.1"/>
</dbReference>
<dbReference type="Gene3D" id="1.10.260.40">
    <property type="entry name" value="lambda repressor-like DNA-binding domains"/>
    <property type="match status" value="1"/>
</dbReference>
<protein>
    <submittedName>
        <fullName evidence="6">LacI family DNA-binding transcriptional regulator</fullName>
    </submittedName>
</protein>